<dbReference type="EMBL" id="FZQP02000448">
    <property type="protein sequence ID" value="VVC89063.1"/>
    <property type="molecule type" value="Genomic_DNA"/>
</dbReference>
<gene>
    <name evidence="2" type="ORF">LSINAPIS_LOCUS2279</name>
</gene>
<name>A0A5E4PV70_9NEOP</name>
<dbReference type="AlphaFoldDB" id="A0A5E4PV70"/>
<sequence length="73" mass="8577">MGEDKDPVQEKDADLVRGQENDVRKEEVNQGLRLRDHEDVSLPCTGMFRHLDLSISRHCSTRPCKLRVRYRQI</sequence>
<keyword evidence="3" id="KW-1185">Reference proteome</keyword>
<evidence type="ECO:0000256" key="1">
    <source>
        <dbReference type="SAM" id="MobiDB-lite"/>
    </source>
</evidence>
<accession>A0A5E4PV70</accession>
<feature type="region of interest" description="Disordered" evidence="1">
    <location>
        <begin position="1"/>
        <end position="29"/>
    </location>
</feature>
<proteinExistence type="predicted"/>
<dbReference type="Proteomes" id="UP000324832">
    <property type="component" value="Unassembled WGS sequence"/>
</dbReference>
<reference evidence="2 3" key="1">
    <citation type="submission" date="2017-07" db="EMBL/GenBank/DDBJ databases">
        <authorList>
            <person name="Talla V."/>
            <person name="Backstrom N."/>
        </authorList>
    </citation>
    <scope>NUCLEOTIDE SEQUENCE [LARGE SCALE GENOMIC DNA]</scope>
</reference>
<organism evidence="2 3">
    <name type="scientific">Leptidea sinapis</name>
    <dbReference type="NCBI Taxonomy" id="189913"/>
    <lineage>
        <taxon>Eukaryota</taxon>
        <taxon>Metazoa</taxon>
        <taxon>Ecdysozoa</taxon>
        <taxon>Arthropoda</taxon>
        <taxon>Hexapoda</taxon>
        <taxon>Insecta</taxon>
        <taxon>Pterygota</taxon>
        <taxon>Neoptera</taxon>
        <taxon>Endopterygota</taxon>
        <taxon>Lepidoptera</taxon>
        <taxon>Glossata</taxon>
        <taxon>Ditrysia</taxon>
        <taxon>Papilionoidea</taxon>
        <taxon>Pieridae</taxon>
        <taxon>Dismorphiinae</taxon>
        <taxon>Leptidea</taxon>
    </lineage>
</organism>
<evidence type="ECO:0000313" key="2">
    <source>
        <dbReference type="EMBL" id="VVC89063.1"/>
    </source>
</evidence>
<evidence type="ECO:0000313" key="3">
    <source>
        <dbReference type="Proteomes" id="UP000324832"/>
    </source>
</evidence>
<protein>
    <submittedName>
        <fullName evidence="2">Uncharacterized protein</fullName>
    </submittedName>
</protein>